<accession>A0ABU8VRE1</accession>
<gene>
    <name evidence="1" type="ORF">WKW77_33655</name>
</gene>
<organism evidence="1 2">
    <name type="scientific">Variovorax ureilyticus</name>
    <dbReference type="NCBI Taxonomy" id="1836198"/>
    <lineage>
        <taxon>Bacteria</taxon>
        <taxon>Pseudomonadati</taxon>
        <taxon>Pseudomonadota</taxon>
        <taxon>Betaproteobacteria</taxon>
        <taxon>Burkholderiales</taxon>
        <taxon>Comamonadaceae</taxon>
        <taxon>Variovorax</taxon>
    </lineage>
</organism>
<dbReference type="EMBL" id="JBBKZU010000029">
    <property type="protein sequence ID" value="MEJ8816045.1"/>
    <property type="molecule type" value="Genomic_DNA"/>
</dbReference>
<sequence>MNEMQSTGGVGGSVRDRPLWTMSVEAEPRDGELRYRADVFENGVFICRIALSGGFANQAAAEIELERRLKRWMTEYESRCEKADWD</sequence>
<dbReference type="Proteomes" id="UP001365846">
    <property type="component" value="Unassembled WGS sequence"/>
</dbReference>
<evidence type="ECO:0000313" key="2">
    <source>
        <dbReference type="Proteomes" id="UP001365846"/>
    </source>
</evidence>
<protein>
    <submittedName>
        <fullName evidence="1">Uncharacterized protein</fullName>
    </submittedName>
</protein>
<reference evidence="1 2" key="1">
    <citation type="submission" date="2024-03" db="EMBL/GenBank/DDBJ databases">
        <title>Novel species of the genus Variovorax.</title>
        <authorList>
            <person name="Liu Q."/>
            <person name="Xin Y.-H."/>
        </authorList>
    </citation>
    <scope>NUCLEOTIDE SEQUENCE [LARGE SCALE GENOMIC DNA]</scope>
    <source>
        <strain evidence="1 2">KACC 18899</strain>
    </source>
</reference>
<keyword evidence="2" id="KW-1185">Reference proteome</keyword>
<evidence type="ECO:0000313" key="1">
    <source>
        <dbReference type="EMBL" id="MEJ8816045.1"/>
    </source>
</evidence>
<name>A0ABU8VRE1_9BURK</name>
<proteinExistence type="predicted"/>
<dbReference type="RefSeq" id="WP_340361240.1">
    <property type="nucleotide sequence ID" value="NZ_JBBKZU010000029.1"/>
</dbReference>
<comment type="caution">
    <text evidence="1">The sequence shown here is derived from an EMBL/GenBank/DDBJ whole genome shotgun (WGS) entry which is preliminary data.</text>
</comment>